<dbReference type="PRINTS" id="PR00081">
    <property type="entry name" value="GDHRDH"/>
</dbReference>
<dbReference type="Gene3D" id="3.40.50.720">
    <property type="entry name" value="NAD(P)-binding Rossmann-like Domain"/>
    <property type="match status" value="1"/>
</dbReference>
<reference evidence="2" key="1">
    <citation type="journal article" date="2020" name="mSystems">
        <title>Genome- and Community-Level Interaction Insights into Carbon Utilization and Element Cycling Functions of Hydrothermarchaeota in Hydrothermal Sediment.</title>
        <authorList>
            <person name="Zhou Z."/>
            <person name="Liu Y."/>
            <person name="Xu W."/>
            <person name="Pan J."/>
            <person name="Luo Z.H."/>
            <person name="Li M."/>
        </authorList>
    </citation>
    <scope>NUCLEOTIDE SEQUENCE [LARGE SCALE GENOMIC DNA]</scope>
    <source>
        <strain evidence="2">SpSt-339</strain>
    </source>
</reference>
<sequence>MAGPIWSADSSWLAGRTVAITGATSGIGLATARALARFGARLRLVGRDPAAAESAERELRQASPEVDVEFFLADLSQQTETRRVADWLNQNPSLSALVNNVGVVHQSREFTVDGIERVYAINYVNQVLLTRLVLPLLARSGDAPMPSRIVMVSSDGHRRAVPYHNDFQGPRLYIRNQAYRQSKLAQCLFTAELARRLQGRPVTINALCPGPVRTSLGTKHTRGLRRVLWGFTMSFFRDVDDGASTVVYAAAADELHGVTGRFFERCRQTSFGRLVSDRQMAATVWTDTCQRLHLPVELELAR</sequence>
<name>A0A7C2K196_9PLAN</name>
<protein>
    <submittedName>
        <fullName evidence="2">SDR family NAD(P)-dependent oxidoreductase</fullName>
    </submittedName>
</protein>
<accession>A0A7C2K196</accession>
<evidence type="ECO:0000313" key="2">
    <source>
        <dbReference type="EMBL" id="HEN16682.1"/>
    </source>
</evidence>
<organism evidence="2">
    <name type="scientific">Schlesneria paludicola</name>
    <dbReference type="NCBI Taxonomy" id="360056"/>
    <lineage>
        <taxon>Bacteria</taxon>
        <taxon>Pseudomonadati</taxon>
        <taxon>Planctomycetota</taxon>
        <taxon>Planctomycetia</taxon>
        <taxon>Planctomycetales</taxon>
        <taxon>Planctomycetaceae</taxon>
        <taxon>Schlesneria</taxon>
    </lineage>
</organism>
<dbReference type="GO" id="GO:0016491">
    <property type="term" value="F:oxidoreductase activity"/>
    <property type="evidence" value="ECO:0007669"/>
    <property type="project" value="UniProtKB-KW"/>
</dbReference>
<dbReference type="AlphaFoldDB" id="A0A7C2K196"/>
<dbReference type="PANTHER" id="PTHR43157">
    <property type="entry name" value="PHOSPHATIDYLINOSITOL-GLYCAN BIOSYNTHESIS CLASS F PROTEIN-RELATED"/>
    <property type="match status" value="1"/>
</dbReference>
<dbReference type="PANTHER" id="PTHR43157:SF31">
    <property type="entry name" value="PHOSPHATIDYLINOSITOL-GLYCAN BIOSYNTHESIS CLASS F PROTEIN"/>
    <property type="match status" value="1"/>
</dbReference>
<keyword evidence="1" id="KW-0560">Oxidoreductase</keyword>
<dbReference type="Pfam" id="PF00106">
    <property type="entry name" value="adh_short"/>
    <property type="match status" value="1"/>
</dbReference>
<gene>
    <name evidence="2" type="ORF">ENQ76_14575</name>
</gene>
<proteinExistence type="predicted"/>
<dbReference type="InterPro" id="IPR002347">
    <property type="entry name" value="SDR_fam"/>
</dbReference>
<dbReference type="SUPFAM" id="SSF51735">
    <property type="entry name" value="NAD(P)-binding Rossmann-fold domains"/>
    <property type="match status" value="1"/>
</dbReference>
<comment type="caution">
    <text evidence="2">The sequence shown here is derived from an EMBL/GenBank/DDBJ whole genome shotgun (WGS) entry which is preliminary data.</text>
</comment>
<dbReference type="EMBL" id="DSOK01000401">
    <property type="protein sequence ID" value="HEN16682.1"/>
    <property type="molecule type" value="Genomic_DNA"/>
</dbReference>
<dbReference type="InterPro" id="IPR036291">
    <property type="entry name" value="NAD(P)-bd_dom_sf"/>
</dbReference>
<evidence type="ECO:0000256" key="1">
    <source>
        <dbReference type="ARBA" id="ARBA00023002"/>
    </source>
</evidence>